<dbReference type="Gene3D" id="3.30.420.10">
    <property type="entry name" value="Ribonuclease H-like superfamily/Ribonuclease H"/>
    <property type="match status" value="1"/>
</dbReference>
<organism evidence="1 2">
    <name type="scientific">Trichonephila inaurata madagascariensis</name>
    <dbReference type="NCBI Taxonomy" id="2747483"/>
    <lineage>
        <taxon>Eukaryota</taxon>
        <taxon>Metazoa</taxon>
        <taxon>Ecdysozoa</taxon>
        <taxon>Arthropoda</taxon>
        <taxon>Chelicerata</taxon>
        <taxon>Arachnida</taxon>
        <taxon>Araneae</taxon>
        <taxon>Araneomorphae</taxon>
        <taxon>Entelegynae</taxon>
        <taxon>Araneoidea</taxon>
        <taxon>Nephilidae</taxon>
        <taxon>Trichonephila</taxon>
        <taxon>Trichonephila inaurata</taxon>
    </lineage>
</organism>
<evidence type="ECO:0000313" key="2">
    <source>
        <dbReference type="Proteomes" id="UP000886998"/>
    </source>
</evidence>
<dbReference type="SUPFAM" id="SSF53098">
    <property type="entry name" value="Ribonuclease H-like"/>
    <property type="match status" value="1"/>
</dbReference>
<dbReference type="PANTHER" id="PTHR38681">
    <property type="entry name" value="RETROVIRUS-RELATED POL POLYPROTEIN FROM TRANSPOSON 412-LIKE PROTEIN-RELATED"/>
    <property type="match status" value="1"/>
</dbReference>
<proteinExistence type="predicted"/>
<comment type="caution">
    <text evidence="1">The sequence shown here is derived from an EMBL/GenBank/DDBJ whole genome shotgun (WGS) entry which is preliminary data.</text>
</comment>
<dbReference type="PANTHER" id="PTHR38681:SF1">
    <property type="entry name" value="RETROVIRUS-RELATED POL POLYPROTEIN FROM TRANSPOSON 412-LIKE PROTEIN"/>
    <property type="match status" value="1"/>
</dbReference>
<dbReference type="GO" id="GO:0003676">
    <property type="term" value="F:nucleic acid binding"/>
    <property type="evidence" value="ECO:0007669"/>
    <property type="project" value="InterPro"/>
</dbReference>
<dbReference type="InterPro" id="IPR012337">
    <property type="entry name" value="RNaseH-like_sf"/>
</dbReference>
<dbReference type="EMBL" id="BMAV01012561">
    <property type="protein sequence ID" value="GFY59306.1"/>
    <property type="molecule type" value="Genomic_DNA"/>
</dbReference>
<accession>A0A8X6XXL6</accession>
<sequence length="201" mass="22905">MFTAFKRFRTTSYHPCSNGITERVHRQLKASLMCHTDSSWFEALPVVLLGIRSVFKEDLQSSFTELVYGEPLCLPGEFISPFPAEMQSISASDFVDRLRTHISRLRPVPASCHARGAPFVFKDLETCAYAMLRDDSIRGALQPPYSGPYCILQRIGKSFVLRMGTKEVRVSVDRMKPTYVLADDPLILDLLFRRLILRDLL</sequence>
<dbReference type="OrthoDB" id="422540at2759"/>
<protein>
    <submittedName>
        <fullName evidence="1">Uncharacterized protein</fullName>
    </submittedName>
</protein>
<name>A0A8X6XXL6_9ARAC</name>
<dbReference type="AlphaFoldDB" id="A0A8X6XXL6"/>
<dbReference type="InterPro" id="IPR036397">
    <property type="entry name" value="RNaseH_sf"/>
</dbReference>
<reference evidence="1" key="1">
    <citation type="submission" date="2020-08" db="EMBL/GenBank/DDBJ databases">
        <title>Multicomponent nature underlies the extraordinary mechanical properties of spider dragline silk.</title>
        <authorList>
            <person name="Kono N."/>
            <person name="Nakamura H."/>
            <person name="Mori M."/>
            <person name="Yoshida Y."/>
            <person name="Ohtoshi R."/>
            <person name="Malay A.D."/>
            <person name="Moran D.A.P."/>
            <person name="Tomita M."/>
            <person name="Numata K."/>
            <person name="Arakawa K."/>
        </authorList>
    </citation>
    <scope>NUCLEOTIDE SEQUENCE</scope>
</reference>
<dbReference type="Proteomes" id="UP000886998">
    <property type="component" value="Unassembled WGS sequence"/>
</dbReference>
<keyword evidence="2" id="KW-1185">Reference proteome</keyword>
<gene>
    <name evidence="1" type="primary">D918_09648</name>
    <name evidence="1" type="ORF">TNIN_315071</name>
</gene>
<evidence type="ECO:0000313" key="1">
    <source>
        <dbReference type="EMBL" id="GFY59306.1"/>
    </source>
</evidence>